<keyword evidence="4 8" id="KW-1133">Transmembrane helix</keyword>
<dbReference type="Proteomes" id="UP001233999">
    <property type="component" value="Unassembled WGS sequence"/>
</dbReference>
<dbReference type="GO" id="GO:0007635">
    <property type="term" value="P:chemosensory behavior"/>
    <property type="evidence" value="ECO:0007669"/>
    <property type="project" value="TreeGrafter"/>
</dbReference>
<keyword evidence="6 8" id="KW-0675">Receptor</keyword>
<dbReference type="GO" id="GO:0005886">
    <property type="term" value="C:plasma membrane"/>
    <property type="evidence" value="ECO:0007669"/>
    <property type="project" value="UniProtKB-SubCell"/>
</dbReference>
<evidence type="ECO:0000256" key="8">
    <source>
        <dbReference type="RuleBase" id="RU363108"/>
    </source>
</evidence>
<feature type="transmembrane region" description="Helical" evidence="8">
    <location>
        <begin position="12"/>
        <end position="29"/>
    </location>
</feature>
<dbReference type="GO" id="GO:0007165">
    <property type="term" value="P:signal transduction"/>
    <property type="evidence" value="ECO:0007669"/>
    <property type="project" value="UniProtKB-KW"/>
</dbReference>
<accession>A0AAD8A702</accession>
<evidence type="ECO:0000256" key="4">
    <source>
        <dbReference type="ARBA" id="ARBA00022989"/>
    </source>
</evidence>
<dbReference type="GO" id="GO:0043025">
    <property type="term" value="C:neuronal cell body"/>
    <property type="evidence" value="ECO:0007669"/>
    <property type="project" value="TreeGrafter"/>
</dbReference>
<dbReference type="EMBL" id="JASPKZ010003419">
    <property type="protein sequence ID" value="KAJ9593632.1"/>
    <property type="molecule type" value="Genomic_DNA"/>
</dbReference>
<keyword evidence="2 8" id="KW-1003">Cell membrane</keyword>
<feature type="transmembrane region" description="Helical" evidence="8">
    <location>
        <begin position="265"/>
        <end position="288"/>
    </location>
</feature>
<evidence type="ECO:0000256" key="2">
    <source>
        <dbReference type="ARBA" id="ARBA00022475"/>
    </source>
</evidence>
<dbReference type="GO" id="GO:0030425">
    <property type="term" value="C:dendrite"/>
    <property type="evidence" value="ECO:0007669"/>
    <property type="project" value="TreeGrafter"/>
</dbReference>
<organism evidence="9 10">
    <name type="scientific">Diploptera punctata</name>
    <name type="common">Pacific beetle cockroach</name>
    <dbReference type="NCBI Taxonomy" id="6984"/>
    <lineage>
        <taxon>Eukaryota</taxon>
        <taxon>Metazoa</taxon>
        <taxon>Ecdysozoa</taxon>
        <taxon>Arthropoda</taxon>
        <taxon>Hexapoda</taxon>
        <taxon>Insecta</taxon>
        <taxon>Pterygota</taxon>
        <taxon>Neoptera</taxon>
        <taxon>Polyneoptera</taxon>
        <taxon>Dictyoptera</taxon>
        <taxon>Blattodea</taxon>
        <taxon>Blaberoidea</taxon>
        <taxon>Blaberidae</taxon>
        <taxon>Diplopterinae</taxon>
        <taxon>Diploptera</taxon>
    </lineage>
</organism>
<gene>
    <name evidence="9" type="ORF">L9F63_014810</name>
</gene>
<evidence type="ECO:0000256" key="5">
    <source>
        <dbReference type="ARBA" id="ARBA00023136"/>
    </source>
</evidence>
<comment type="caution">
    <text evidence="9">The sequence shown here is derived from an EMBL/GenBank/DDBJ whole genome shotgun (WGS) entry which is preliminary data.</text>
</comment>
<dbReference type="InterPro" id="IPR013604">
    <property type="entry name" value="7TM_chemorcpt"/>
</dbReference>
<name>A0AAD8A702_DIPPU</name>
<dbReference type="GO" id="GO:0030424">
    <property type="term" value="C:axon"/>
    <property type="evidence" value="ECO:0007669"/>
    <property type="project" value="TreeGrafter"/>
</dbReference>
<evidence type="ECO:0000256" key="6">
    <source>
        <dbReference type="ARBA" id="ARBA00023170"/>
    </source>
</evidence>
<keyword evidence="7 8" id="KW-0807">Transducer</keyword>
<dbReference type="GO" id="GO:0008049">
    <property type="term" value="P:male courtship behavior"/>
    <property type="evidence" value="ECO:0007669"/>
    <property type="project" value="TreeGrafter"/>
</dbReference>
<reference evidence="9" key="2">
    <citation type="submission" date="2023-05" db="EMBL/GenBank/DDBJ databases">
        <authorList>
            <person name="Fouks B."/>
        </authorList>
    </citation>
    <scope>NUCLEOTIDE SEQUENCE</scope>
    <source>
        <strain evidence="9">Stay&amp;Tobe</strain>
        <tissue evidence="9">Testes</tissue>
    </source>
</reference>
<evidence type="ECO:0000256" key="7">
    <source>
        <dbReference type="ARBA" id="ARBA00023224"/>
    </source>
</evidence>
<keyword evidence="3 8" id="KW-0812">Transmembrane</keyword>
<proteinExistence type="inferred from homology"/>
<dbReference type="PANTHER" id="PTHR21143:SF104">
    <property type="entry name" value="GUSTATORY RECEPTOR 8A-RELATED"/>
    <property type="match status" value="1"/>
</dbReference>
<keyword evidence="10" id="KW-1185">Reference proteome</keyword>
<reference evidence="9" key="1">
    <citation type="journal article" date="2023" name="IScience">
        <title>Live-bearing cockroach genome reveals convergent evolutionary mechanisms linked to viviparity in insects and beyond.</title>
        <authorList>
            <person name="Fouks B."/>
            <person name="Harrison M.C."/>
            <person name="Mikhailova A.A."/>
            <person name="Marchal E."/>
            <person name="English S."/>
            <person name="Carruthers M."/>
            <person name="Jennings E.C."/>
            <person name="Chiamaka E.L."/>
            <person name="Frigard R.A."/>
            <person name="Pippel M."/>
            <person name="Attardo G.M."/>
            <person name="Benoit J.B."/>
            <person name="Bornberg-Bauer E."/>
            <person name="Tobe S.S."/>
        </authorList>
    </citation>
    <scope>NUCLEOTIDE SEQUENCE</scope>
    <source>
        <strain evidence="9">Stay&amp;Tobe</strain>
    </source>
</reference>
<feature type="transmembrane region" description="Helical" evidence="8">
    <location>
        <begin position="41"/>
        <end position="60"/>
    </location>
</feature>
<keyword evidence="5 8" id="KW-0472">Membrane</keyword>
<feature type="transmembrane region" description="Helical" evidence="8">
    <location>
        <begin position="300"/>
        <end position="319"/>
    </location>
</feature>
<evidence type="ECO:0000313" key="10">
    <source>
        <dbReference type="Proteomes" id="UP001233999"/>
    </source>
</evidence>
<comment type="similarity">
    <text evidence="8">Belongs to the insect chemoreceptor superfamily. Gustatory receptor (GR) family.</text>
</comment>
<dbReference type="GO" id="GO:0050909">
    <property type="term" value="P:sensory perception of taste"/>
    <property type="evidence" value="ECO:0007669"/>
    <property type="project" value="InterPro"/>
</dbReference>
<evidence type="ECO:0000313" key="9">
    <source>
        <dbReference type="EMBL" id="KAJ9593632.1"/>
    </source>
</evidence>
<feature type="transmembrane region" description="Helical" evidence="8">
    <location>
        <begin position="81"/>
        <end position="101"/>
    </location>
</feature>
<sequence length="398" mass="46384">MDEEQFHRKIKHLYFLSGVFGLLPISPFTRDQKQIPPRRKTLHVIWTATWLLSITCFAIYDSYINSEDWKKMSTKVAMSDIFYLWSLYITCIANYINNLIIKNTFPRIVSIFCDVDKIISISNDTTYKTERLRTTKDIIILIICLMLLQIGLFWDGDVKDFTGLIYSICQDLPLFINSLETLQFKTWVWKLNKRLEMINKVLKKHTKSRQTNFIKSSVPNKVVHFVSNVEESSKKEVSINSEDIQQLKCVYIDLYKAKELINSAFGFPIVCQTMTCYITCVAALYWGIDEVNNEEDQSKAVIYFLISAYTVLLLVWVLLHCHLAFQQSQQLIIDIQTMITKNTFPETVENDLLKFVSLMKDMPIKFTPCGLFTLNLSFLCKTIGVICTYIIIVLQFRD</sequence>
<protein>
    <recommendedName>
        <fullName evidence="8">Gustatory receptor</fullName>
    </recommendedName>
</protein>
<dbReference type="AlphaFoldDB" id="A0AAD8A702"/>
<evidence type="ECO:0000256" key="3">
    <source>
        <dbReference type="ARBA" id="ARBA00022692"/>
    </source>
</evidence>
<dbReference type="PANTHER" id="PTHR21143">
    <property type="entry name" value="INVERTEBRATE GUSTATORY RECEPTOR"/>
    <property type="match status" value="1"/>
</dbReference>
<comment type="subcellular location">
    <subcellularLocation>
        <location evidence="1 8">Cell membrane</location>
        <topology evidence="1 8">Multi-pass membrane protein</topology>
    </subcellularLocation>
</comment>
<feature type="transmembrane region" description="Helical" evidence="8">
    <location>
        <begin position="369"/>
        <end position="392"/>
    </location>
</feature>
<feature type="transmembrane region" description="Helical" evidence="8">
    <location>
        <begin position="138"/>
        <end position="154"/>
    </location>
</feature>
<comment type="function">
    <text evidence="8">Gustatory receptor which mediates acceptance or avoidance behavior, depending on its substrates.</text>
</comment>
<evidence type="ECO:0000256" key="1">
    <source>
        <dbReference type="ARBA" id="ARBA00004651"/>
    </source>
</evidence>
<dbReference type="Pfam" id="PF08395">
    <property type="entry name" value="7tm_7"/>
    <property type="match status" value="1"/>
</dbReference>